<dbReference type="InterPro" id="IPR051026">
    <property type="entry name" value="PI/PC_transfer"/>
</dbReference>
<dbReference type="PANTHER" id="PTHR45657">
    <property type="entry name" value="CRAL-TRIO DOMAIN-CONTAINING PROTEIN YKL091C-RELATED"/>
    <property type="match status" value="1"/>
</dbReference>
<protein>
    <submittedName>
        <fullName evidence="3">Sec14 cytosolic factor</fullName>
    </submittedName>
</protein>
<feature type="compositionally biased region" description="Polar residues" evidence="1">
    <location>
        <begin position="344"/>
        <end position="355"/>
    </location>
</feature>
<dbReference type="VEuPathDB" id="FungiDB:DNF11_3783"/>
<feature type="compositionally biased region" description="Basic and acidic residues" evidence="1">
    <location>
        <begin position="356"/>
        <end position="374"/>
    </location>
</feature>
<dbReference type="SUPFAM" id="SSF46938">
    <property type="entry name" value="CRAL/TRIO N-terminal domain"/>
    <property type="match status" value="1"/>
</dbReference>
<feature type="compositionally biased region" description="Polar residues" evidence="1">
    <location>
        <begin position="409"/>
        <end position="418"/>
    </location>
</feature>
<reference evidence="3 4" key="1">
    <citation type="submission" date="2018-10" db="EMBL/GenBank/DDBJ databases">
        <title>Complete genome sequence of Malassezia restricta CBS 7877.</title>
        <authorList>
            <person name="Morand S.C."/>
            <person name="Bertignac M."/>
            <person name="Iltis A."/>
            <person name="Kolder I."/>
            <person name="Pirovano W."/>
            <person name="Jourdain R."/>
            <person name="Clavaud C."/>
        </authorList>
    </citation>
    <scope>NUCLEOTIDE SEQUENCE [LARGE SCALE GENOMIC DNA]</scope>
    <source>
        <strain evidence="3 4">CBS 7877</strain>
    </source>
</reference>
<dbReference type="InterPro" id="IPR036865">
    <property type="entry name" value="CRAL-TRIO_dom_sf"/>
</dbReference>
<dbReference type="SMART" id="SM00516">
    <property type="entry name" value="SEC14"/>
    <property type="match status" value="1"/>
</dbReference>
<dbReference type="SUPFAM" id="SSF52087">
    <property type="entry name" value="CRAL/TRIO domain"/>
    <property type="match status" value="1"/>
</dbReference>
<dbReference type="SMART" id="SM01100">
    <property type="entry name" value="CRAL_TRIO_N"/>
    <property type="match status" value="1"/>
</dbReference>
<proteinExistence type="predicted"/>
<evidence type="ECO:0000256" key="1">
    <source>
        <dbReference type="SAM" id="MobiDB-lite"/>
    </source>
</evidence>
<evidence type="ECO:0000313" key="3">
    <source>
        <dbReference type="EMBL" id="AYO44733.1"/>
    </source>
</evidence>
<evidence type="ECO:0000259" key="2">
    <source>
        <dbReference type="PROSITE" id="PS50191"/>
    </source>
</evidence>
<dbReference type="EMBL" id="CP033155">
    <property type="protein sequence ID" value="AYO44733.1"/>
    <property type="molecule type" value="Genomic_DNA"/>
</dbReference>
<dbReference type="CDD" id="cd00170">
    <property type="entry name" value="SEC14"/>
    <property type="match status" value="1"/>
</dbReference>
<feature type="domain" description="CRAL-TRIO" evidence="2">
    <location>
        <begin position="121"/>
        <end position="294"/>
    </location>
</feature>
<keyword evidence="4" id="KW-1185">Reference proteome</keyword>
<dbReference type="InterPro" id="IPR011074">
    <property type="entry name" value="CRAL/TRIO_N_dom"/>
</dbReference>
<dbReference type="InterPro" id="IPR036273">
    <property type="entry name" value="CRAL/TRIO_N_dom_sf"/>
</dbReference>
<dbReference type="OrthoDB" id="1434354at2759"/>
<name>A0A3G2S9L7_MALR7</name>
<organism evidence="3 4">
    <name type="scientific">Malassezia restricta (strain ATCC 96810 / NBRC 103918 / CBS 7877)</name>
    <name type="common">Seborrheic dermatitis infection agent</name>
    <dbReference type="NCBI Taxonomy" id="425264"/>
    <lineage>
        <taxon>Eukaryota</taxon>
        <taxon>Fungi</taxon>
        <taxon>Dikarya</taxon>
        <taxon>Basidiomycota</taxon>
        <taxon>Ustilaginomycotina</taxon>
        <taxon>Malasseziomycetes</taxon>
        <taxon>Malasseziales</taxon>
        <taxon>Malasseziaceae</taxon>
        <taxon>Malassezia</taxon>
    </lineage>
</organism>
<dbReference type="Pfam" id="PF03765">
    <property type="entry name" value="CRAL_TRIO_N"/>
    <property type="match status" value="1"/>
</dbReference>
<sequence length="473" mass="53074">MSGIDLPSYRYILAGGHLCDRLWLVLVDKMSEPMSSNQQQALPGRPGNLDPGQQHKLSKMRDQLKQHGFYAPERHDDAYLCRFMRARKWDFEAAKSMLFESETWRREFKVDELYENFSFPEKEAVNELYPKFYHKTDKDGRPVYIEQLGKLDLNKLFNVTTPERLIQELVYEYEKCLHERLPVCSAINQNLIETSCTVMDLKNVGIGQFWKVSSYVQQASKIGQYYYPETMGRFYIINAPYIFTTVWTVVKAWLDPVTREKIQILGSNYIGELAKQIPMENIPSLIGGKCQCQGGCMMSDAGPWNTPEGEEIIRTRNEEKRKIKNEYLGMGGKEPPARVEAASHDQSSTALASVNESKDAKEQKESNNQAEDHAPMVSASAALSKKKVSNSNGVDESSESKKQEDDAQSTKQANSSGEIASHDILNESVATARISSKDSEPHAAPSLSEPGSDGLAPPTTAQPLSNAIASTKH</sequence>
<feature type="region of interest" description="Disordered" evidence="1">
    <location>
        <begin position="35"/>
        <end position="55"/>
    </location>
</feature>
<dbReference type="Gene3D" id="1.10.8.20">
    <property type="entry name" value="N-terminal domain of phosphatidylinositol transfer protein sec14p"/>
    <property type="match status" value="1"/>
</dbReference>
<dbReference type="Gene3D" id="3.40.525.10">
    <property type="entry name" value="CRAL-TRIO lipid binding domain"/>
    <property type="match status" value="1"/>
</dbReference>
<evidence type="ECO:0000313" key="4">
    <source>
        <dbReference type="Proteomes" id="UP000269793"/>
    </source>
</evidence>
<feature type="region of interest" description="Disordered" evidence="1">
    <location>
        <begin position="326"/>
        <end position="473"/>
    </location>
</feature>
<dbReference type="Pfam" id="PF00650">
    <property type="entry name" value="CRAL_TRIO"/>
    <property type="match status" value="1"/>
</dbReference>
<dbReference type="PROSITE" id="PS50191">
    <property type="entry name" value="CRAL_TRIO"/>
    <property type="match status" value="1"/>
</dbReference>
<dbReference type="Proteomes" id="UP000269793">
    <property type="component" value="Chromosome VIII"/>
</dbReference>
<dbReference type="InterPro" id="IPR001251">
    <property type="entry name" value="CRAL-TRIO_dom"/>
</dbReference>
<dbReference type="AlphaFoldDB" id="A0A3G2S9L7"/>
<gene>
    <name evidence="3" type="primary">sec14_2</name>
    <name evidence="3" type="ORF">DNF11_3783</name>
</gene>
<feature type="compositionally biased region" description="Polar residues" evidence="1">
    <location>
        <begin position="459"/>
        <end position="473"/>
    </location>
</feature>
<accession>A0A3G2S9L7</accession>
<dbReference type="PANTHER" id="PTHR45657:SF1">
    <property type="entry name" value="CRAL-TRIO DOMAIN-CONTAINING PROTEIN YKL091C-RELATED"/>
    <property type="match status" value="1"/>
</dbReference>
<dbReference type="STRING" id="425264.A0A3G2S9L7"/>